<dbReference type="KEGG" id="crz:D1345_18295"/>
<dbReference type="GeneID" id="58561463"/>
<dbReference type="SUPFAM" id="SSF53335">
    <property type="entry name" value="S-adenosyl-L-methionine-dependent methyltransferases"/>
    <property type="match status" value="1"/>
</dbReference>
<feature type="domain" description="Methyltransferase type 11" evidence="1">
    <location>
        <begin position="66"/>
        <end position="159"/>
    </location>
</feature>
<reference evidence="2 3" key="1">
    <citation type="submission" date="2018-08" db="EMBL/GenBank/DDBJ databases">
        <title>Complete genome sequence of JP2-74.</title>
        <authorList>
            <person name="Wu L."/>
        </authorList>
    </citation>
    <scope>NUCLEOTIDE SEQUENCE [LARGE SCALE GENOMIC DNA]</scope>
    <source>
        <strain evidence="2 3">JP2-74</strain>
    </source>
</reference>
<keyword evidence="3" id="KW-1185">Reference proteome</keyword>
<keyword evidence="2" id="KW-0489">Methyltransferase</keyword>
<gene>
    <name evidence="2" type="ORF">D1345_18295</name>
</gene>
<evidence type="ECO:0000259" key="1">
    <source>
        <dbReference type="Pfam" id="PF08241"/>
    </source>
</evidence>
<organism evidence="2 3">
    <name type="scientific">Chromobacterium rhizoryzae</name>
    <dbReference type="NCBI Taxonomy" id="1778675"/>
    <lineage>
        <taxon>Bacteria</taxon>
        <taxon>Pseudomonadati</taxon>
        <taxon>Pseudomonadota</taxon>
        <taxon>Betaproteobacteria</taxon>
        <taxon>Neisseriales</taxon>
        <taxon>Chromobacteriaceae</taxon>
        <taxon>Chromobacterium</taxon>
    </lineage>
</organism>
<dbReference type="EMBL" id="CP031968">
    <property type="protein sequence ID" value="AXT47996.1"/>
    <property type="molecule type" value="Genomic_DNA"/>
</dbReference>
<dbReference type="AlphaFoldDB" id="A0AAD0WA07"/>
<evidence type="ECO:0000313" key="3">
    <source>
        <dbReference type="Proteomes" id="UP000259465"/>
    </source>
</evidence>
<dbReference type="InterPro" id="IPR029063">
    <property type="entry name" value="SAM-dependent_MTases_sf"/>
</dbReference>
<accession>A0AAD0WA07</accession>
<keyword evidence="2" id="KW-0808">Transferase</keyword>
<sequence>MSNQAAATAASHEDDSLINWKTHAWQDAGMVSWYSGRMVENTSTNYLKNVLEVGTVKRHIRGKEVLDIGIGTGRASLPLIEQGFAVTGIDSSQAMLNETRRLAGNLPITLKLGDITKLPFDAESFDSAIALNVMVHFPNWREALLEWKRVVRPGGRIVFDIHSRDHFEAAYGADIDKWPAVIREAEDPTNFGRYMSRIRVDELVAFADQEGFAIVDAVPHGAFLGGGNINAFLYEPLEKSKRWTRVLSWFARDPQLLELGLFLEELLVARLTPKVAGRMFVVLENRTDAEGNRAWAEEQRKKNAALEQLSFRALMPWMLLSSEDLSQELDRLLQPLRARHFFYCLLKVLVQRCPSYDFAGLLSEERVQQFSVWLAAEALDRRVMSLAKGWSVGCPDKLRHGVDLTLGADYHLVDTLLAKHYGIFGGNQG</sequence>
<protein>
    <submittedName>
        <fullName evidence="2">Class I SAM-dependent methyltransferase</fullName>
    </submittedName>
</protein>
<dbReference type="RefSeq" id="WP_039755647.1">
    <property type="nucleotide sequence ID" value="NZ_CP031968.1"/>
</dbReference>
<dbReference type="GO" id="GO:0032259">
    <property type="term" value="P:methylation"/>
    <property type="evidence" value="ECO:0007669"/>
    <property type="project" value="UniProtKB-KW"/>
</dbReference>
<dbReference type="InterPro" id="IPR013216">
    <property type="entry name" value="Methyltransf_11"/>
</dbReference>
<dbReference type="Pfam" id="PF08241">
    <property type="entry name" value="Methyltransf_11"/>
    <property type="match status" value="1"/>
</dbReference>
<dbReference type="PANTHER" id="PTHR43861">
    <property type="entry name" value="TRANS-ACONITATE 2-METHYLTRANSFERASE-RELATED"/>
    <property type="match status" value="1"/>
</dbReference>
<proteinExistence type="predicted"/>
<dbReference type="Proteomes" id="UP000259465">
    <property type="component" value="Chromosome"/>
</dbReference>
<name>A0AAD0WA07_9NEIS</name>
<dbReference type="Gene3D" id="3.40.50.150">
    <property type="entry name" value="Vaccinia Virus protein VP39"/>
    <property type="match status" value="1"/>
</dbReference>
<evidence type="ECO:0000313" key="2">
    <source>
        <dbReference type="EMBL" id="AXT47996.1"/>
    </source>
</evidence>
<dbReference type="CDD" id="cd02440">
    <property type="entry name" value="AdoMet_MTases"/>
    <property type="match status" value="1"/>
</dbReference>
<dbReference type="GO" id="GO:0008757">
    <property type="term" value="F:S-adenosylmethionine-dependent methyltransferase activity"/>
    <property type="evidence" value="ECO:0007669"/>
    <property type="project" value="InterPro"/>
</dbReference>